<dbReference type="PANTHER" id="PTHR39267">
    <property type="entry name" value="SURVIVAL MOTOR NEURON-LIKE PROTEIN 1"/>
    <property type="match status" value="1"/>
</dbReference>
<feature type="compositionally biased region" description="Polar residues" evidence="1">
    <location>
        <begin position="37"/>
        <end position="48"/>
    </location>
</feature>
<feature type="domain" description="Survival Motor Neuron Gemin2-binding" evidence="2">
    <location>
        <begin position="1"/>
        <end position="29"/>
    </location>
</feature>
<evidence type="ECO:0000259" key="2">
    <source>
        <dbReference type="Pfam" id="PF20636"/>
    </source>
</evidence>
<protein>
    <recommendedName>
        <fullName evidence="2">Survival Motor Neuron Gemin2-binding domain-containing protein</fullName>
    </recommendedName>
</protein>
<feature type="region of interest" description="Disordered" evidence="1">
    <location>
        <begin position="33"/>
        <end position="55"/>
    </location>
</feature>
<evidence type="ECO:0000256" key="1">
    <source>
        <dbReference type="SAM" id="MobiDB-lite"/>
    </source>
</evidence>
<dbReference type="OrthoDB" id="197400at2759"/>
<dbReference type="CDD" id="cd22851">
    <property type="entry name" value="SMN_N"/>
    <property type="match status" value="1"/>
</dbReference>
<dbReference type="Proteomes" id="UP000027138">
    <property type="component" value="Unassembled WGS sequence"/>
</dbReference>
<keyword evidence="4" id="KW-1185">Reference proteome</keyword>
<dbReference type="InterPro" id="IPR049481">
    <property type="entry name" value="SMN_G2-BD"/>
</dbReference>
<reference evidence="3 4" key="1">
    <citation type="journal article" date="2014" name="PLoS ONE">
        <title>Global Analysis of Gene Expression Profiles in Physic Nut (Jatropha curcas L.) Seedlings Exposed to Salt Stress.</title>
        <authorList>
            <person name="Zhang L."/>
            <person name="Zhang C."/>
            <person name="Wu P."/>
            <person name="Chen Y."/>
            <person name="Li M."/>
            <person name="Jiang H."/>
            <person name="Wu G."/>
        </authorList>
    </citation>
    <scope>NUCLEOTIDE SEQUENCE [LARGE SCALE GENOMIC DNA]</scope>
    <source>
        <strain evidence="4">cv. GZQX0401</strain>
        <tissue evidence="3">Young leaves</tissue>
    </source>
</reference>
<organism evidence="3 4">
    <name type="scientific">Jatropha curcas</name>
    <name type="common">Barbados nut</name>
    <dbReference type="NCBI Taxonomy" id="180498"/>
    <lineage>
        <taxon>Eukaryota</taxon>
        <taxon>Viridiplantae</taxon>
        <taxon>Streptophyta</taxon>
        <taxon>Embryophyta</taxon>
        <taxon>Tracheophyta</taxon>
        <taxon>Spermatophyta</taxon>
        <taxon>Magnoliopsida</taxon>
        <taxon>eudicotyledons</taxon>
        <taxon>Gunneridae</taxon>
        <taxon>Pentapetalae</taxon>
        <taxon>rosids</taxon>
        <taxon>fabids</taxon>
        <taxon>Malpighiales</taxon>
        <taxon>Euphorbiaceae</taxon>
        <taxon>Crotonoideae</taxon>
        <taxon>Jatropheae</taxon>
        <taxon>Jatropha</taxon>
    </lineage>
</organism>
<gene>
    <name evidence="3" type="ORF">JCGZ_10826</name>
</gene>
<dbReference type="Pfam" id="PF20636">
    <property type="entry name" value="SMN_G2-BD"/>
    <property type="match status" value="1"/>
</dbReference>
<name>A0A067KKA5_JATCU</name>
<proteinExistence type="predicted"/>
<dbReference type="InterPro" id="IPR040424">
    <property type="entry name" value="Smn1"/>
</dbReference>
<dbReference type="AlphaFoldDB" id="A0A067KKA5"/>
<dbReference type="STRING" id="180498.A0A067KKA5"/>
<accession>A0A067KKA5</accession>
<dbReference type="KEGG" id="jcu:105636431"/>
<dbReference type="EMBL" id="KK914487">
    <property type="protein sequence ID" value="KDP35443.1"/>
    <property type="molecule type" value="Genomic_DNA"/>
</dbReference>
<sequence length="234" mass="25828">MGKEGELWDDSALIKAFDDAVCQYKKMHGKKSKDTSIDASAITNQTQAHETRDADEKTNVASELGVDENHCVDYSSSSQQQVQAVTESDYNQLLAEYYDVEEKRQRILQQLGSYDYQHSQHMSSVACSCCCPYVSHCSLGGTCPYYSSAVEGPTKHAPPNLIDVDIVQTAMGAAERAISSINTLEKEKEKGKGSEEKVAQSTNSETDLSVVLNAWYSAGFYTGKYLTEQSIMKK</sequence>
<dbReference type="PANTHER" id="PTHR39267:SF1">
    <property type="entry name" value="SURVIVAL MOTOR NEURON PROTEIN"/>
    <property type="match status" value="1"/>
</dbReference>
<evidence type="ECO:0000313" key="4">
    <source>
        <dbReference type="Proteomes" id="UP000027138"/>
    </source>
</evidence>
<evidence type="ECO:0000313" key="3">
    <source>
        <dbReference type="EMBL" id="KDP35443.1"/>
    </source>
</evidence>